<dbReference type="PANTHER" id="PTHR31876:SF26">
    <property type="entry name" value="PROTEIN LIKE COV 2"/>
    <property type="match status" value="1"/>
</dbReference>
<reference evidence="2 3" key="1">
    <citation type="submission" date="2018-10" db="EMBL/GenBank/DDBJ databases">
        <title>Bacillus Keqinensis sp. nov., a moderately halophilic bacterium isolated from a saline-alkaline lake.</title>
        <authorList>
            <person name="Wang H."/>
        </authorList>
    </citation>
    <scope>NUCLEOTIDE SEQUENCE [LARGE SCALE GENOMIC DNA]</scope>
    <source>
        <strain evidence="2 3">KQ-3</strain>
    </source>
</reference>
<dbReference type="OrthoDB" id="9780267at2"/>
<dbReference type="PANTHER" id="PTHR31876">
    <property type="entry name" value="COV-LIKE PROTEIN 1"/>
    <property type="match status" value="1"/>
</dbReference>
<dbReference type="Proteomes" id="UP000278746">
    <property type="component" value="Unassembled WGS sequence"/>
</dbReference>
<organism evidence="2 3">
    <name type="scientific">Alteribacter keqinensis</name>
    <dbReference type="NCBI Taxonomy" id="2483800"/>
    <lineage>
        <taxon>Bacteria</taxon>
        <taxon>Bacillati</taxon>
        <taxon>Bacillota</taxon>
        <taxon>Bacilli</taxon>
        <taxon>Bacillales</taxon>
        <taxon>Bacillaceae</taxon>
        <taxon>Alteribacter</taxon>
    </lineage>
</organism>
<keyword evidence="1" id="KW-0812">Transmembrane</keyword>
<dbReference type="AlphaFoldDB" id="A0A3M7TUE4"/>
<keyword evidence="1" id="KW-0472">Membrane</keyword>
<keyword evidence="1" id="KW-1133">Transmembrane helix</keyword>
<evidence type="ECO:0000313" key="3">
    <source>
        <dbReference type="Proteomes" id="UP000278746"/>
    </source>
</evidence>
<dbReference type="RefSeq" id="WP_122896393.1">
    <property type="nucleotide sequence ID" value="NZ_RHIB01000001.1"/>
</dbReference>
<accession>A0A3M7TUE4</accession>
<evidence type="ECO:0000256" key="1">
    <source>
        <dbReference type="SAM" id="Phobius"/>
    </source>
</evidence>
<dbReference type="Pfam" id="PF04367">
    <property type="entry name" value="DUF502"/>
    <property type="match status" value="1"/>
</dbReference>
<evidence type="ECO:0000313" key="2">
    <source>
        <dbReference type="EMBL" id="RNA68871.1"/>
    </source>
</evidence>
<name>A0A3M7TUE4_9BACI</name>
<feature type="transmembrane region" description="Helical" evidence="1">
    <location>
        <begin position="12"/>
        <end position="33"/>
    </location>
</feature>
<dbReference type="InterPro" id="IPR007462">
    <property type="entry name" value="COV1-like"/>
</dbReference>
<proteinExistence type="predicted"/>
<gene>
    <name evidence="2" type="ORF">EBO34_02590</name>
</gene>
<dbReference type="EMBL" id="RHIB01000001">
    <property type="protein sequence ID" value="RNA68871.1"/>
    <property type="molecule type" value="Genomic_DNA"/>
</dbReference>
<sequence length="261" mass="29628">MWKTFQRNLVAGFLFLLPAIATIYVLQLLFSIIDNFLGPFITDVLRVMRVVSVEEGGLYFLGVYTPFTERLVGIGFIFTLILVAWIGAVKRKGTKEEAFTGVDRFFRKVPVVNYIYGTVDQLINAFTQERSSFQKVVMVEYPRKGVYTLGFLTGETKGEVQRITQKDSINVFLPTTPNPTSGWLVIVPLEDVTILTMSVEEGLKFIISGGVVVPPDKAKELNEEFNEQQKAEKEKLFKDFVVNVRKHRKGDLDGRRKDIDS</sequence>
<feature type="transmembrane region" description="Helical" evidence="1">
    <location>
        <begin position="71"/>
        <end position="89"/>
    </location>
</feature>
<comment type="caution">
    <text evidence="2">The sequence shown here is derived from an EMBL/GenBank/DDBJ whole genome shotgun (WGS) entry which is preliminary data.</text>
</comment>
<keyword evidence="3" id="KW-1185">Reference proteome</keyword>
<protein>
    <submittedName>
        <fullName evidence="2">DUF502 domain-containing protein</fullName>
    </submittedName>
</protein>